<dbReference type="FunFam" id="3.40.50.720:FF:000213">
    <property type="entry name" value="Putative 2-hydroxyacid dehydrogenase"/>
    <property type="match status" value="1"/>
</dbReference>
<gene>
    <name evidence="7" type="ORF">GCM10011396_35720</name>
</gene>
<feature type="domain" description="D-isomer specific 2-hydroxyacid dehydrogenase NAD-binding" evidence="6">
    <location>
        <begin position="120"/>
        <end position="291"/>
    </location>
</feature>
<dbReference type="InterPro" id="IPR036291">
    <property type="entry name" value="NAD(P)-bd_dom_sf"/>
</dbReference>
<reference evidence="7" key="1">
    <citation type="journal article" date="2014" name="Int. J. Syst. Evol. Microbiol.">
        <title>Complete genome sequence of Corynebacterium casei LMG S-19264T (=DSM 44701T), isolated from a smear-ripened cheese.</title>
        <authorList>
            <consortium name="US DOE Joint Genome Institute (JGI-PGF)"/>
            <person name="Walter F."/>
            <person name="Albersmeier A."/>
            <person name="Kalinowski J."/>
            <person name="Ruckert C."/>
        </authorList>
    </citation>
    <scope>NUCLEOTIDE SEQUENCE</scope>
    <source>
        <strain evidence="7">CGMCC 1.10998</strain>
    </source>
</reference>
<keyword evidence="8" id="KW-1185">Reference proteome</keyword>
<keyword evidence="3" id="KW-0520">NAD</keyword>
<protein>
    <submittedName>
        <fullName evidence="7">2-hydroxyacid dehydrogenase</fullName>
    </submittedName>
</protein>
<comment type="similarity">
    <text evidence="4">Belongs to the D-isomer specific 2-hydroxyacid dehydrogenase family.</text>
</comment>
<dbReference type="EMBL" id="BMED01000003">
    <property type="protein sequence ID" value="GGC85255.1"/>
    <property type="molecule type" value="Genomic_DNA"/>
</dbReference>
<dbReference type="Gene3D" id="3.40.50.720">
    <property type="entry name" value="NAD(P)-binding Rossmann-like Domain"/>
    <property type="match status" value="2"/>
</dbReference>
<dbReference type="GO" id="GO:0005829">
    <property type="term" value="C:cytosol"/>
    <property type="evidence" value="ECO:0007669"/>
    <property type="project" value="TreeGrafter"/>
</dbReference>
<dbReference type="SUPFAM" id="SSF52283">
    <property type="entry name" value="Formate/glycerate dehydrogenase catalytic domain-like"/>
    <property type="match status" value="1"/>
</dbReference>
<dbReference type="InterPro" id="IPR006139">
    <property type="entry name" value="D-isomer_2_OHA_DH_cat_dom"/>
</dbReference>
<evidence type="ECO:0000313" key="7">
    <source>
        <dbReference type="EMBL" id="GGC85255.1"/>
    </source>
</evidence>
<dbReference type="InterPro" id="IPR006140">
    <property type="entry name" value="D-isomer_DH_NAD-bd"/>
</dbReference>
<organism evidence="7 8">
    <name type="scientific">Undibacterium terreum</name>
    <dbReference type="NCBI Taxonomy" id="1224302"/>
    <lineage>
        <taxon>Bacteria</taxon>
        <taxon>Pseudomonadati</taxon>
        <taxon>Pseudomonadota</taxon>
        <taxon>Betaproteobacteria</taxon>
        <taxon>Burkholderiales</taxon>
        <taxon>Oxalobacteraceae</taxon>
        <taxon>Undibacterium</taxon>
    </lineage>
</organism>
<evidence type="ECO:0000256" key="4">
    <source>
        <dbReference type="RuleBase" id="RU003719"/>
    </source>
</evidence>
<evidence type="ECO:0000256" key="1">
    <source>
        <dbReference type="ARBA" id="ARBA00022857"/>
    </source>
</evidence>
<evidence type="ECO:0000256" key="3">
    <source>
        <dbReference type="ARBA" id="ARBA00023027"/>
    </source>
</evidence>
<keyword evidence="1" id="KW-0521">NADP</keyword>
<dbReference type="GO" id="GO:0051287">
    <property type="term" value="F:NAD binding"/>
    <property type="evidence" value="ECO:0007669"/>
    <property type="project" value="InterPro"/>
</dbReference>
<dbReference type="SUPFAM" id="SSF51735">
    <property type="entry name" value="NAD(P)-binding Rossmann-fold domains"/>
    <property type="match status" value="1"/>
</dbReference>
<evidence type="ECO:0000313" key="8">
    <source>
        <dbReference type="Proteomes" id="UP000637423"/>
    </source>
</evidence>
<dbReference type="AlphaFoldDB" id="A0A916XLV7"/>
<accession>A0A916XLV7</accession>
<reference evidence="7" key="2">
    <citation type="submission" date="2020-09" db="EMBL/GenBank/DDBJ databases">
        <authorList>
            <person name="Sun Q."/>
            <person name="Zhou Y."/>
        </authorList>
    </citation>
    <scope>NUCLEOTIDE SEQUENCE</scope>
    <source>
        <strain evidence="7">CGMCC 1.10998</strain>
    </source>
</reference>
<dbReference type="GO" id="GO:0016618">
    <property type="term" value="F:hydroxypyruvate reductase [NAD(P)H] activity"/>
    <property type="evidence" value="ECO:0007669"/>
    <property type="project" value="TreeGrafter"/>
</dbReference>
<dbReference type="Proteomes" id="UP000637423">
    <property type="component" value="Unassembled WGS sequence"/>
</dbReference>
<dbReference type="InterPro" id="IPR050223">
    <property type="entry name" value="D-isomer_2-hydroxyacid_DH"/>
</dbReference>
<dbReference type="PANTHER" id="PTHR10996">
    <property type="entry name" value="2-HYDROXYACID DEHYDROGENASE-RELATED"/>
    <property type="match status" value="1"/>
</dbReference>
<evidence type="ECO:0000256" key="2">
    <source>
        <dbReference type="ARBA" id="ARBA00023002"/>
    </source>
</evidence>
<dbReference type="GO" id="GO:0030267">
    <property type="term" value="F:glyoxylate reductase (NADPH) activity"/>
    <property type="evidence" value="ECO:0007669"/>
    <property type="project" value="TreeGrafter"/>
</dbReference>
<feature type="domain" description="D-isomer specific 2-hydroxyacid dehydrogenase catalytic" evidence="5">
    <location>
        <begin position="24"/>
        <end position="319"/>
    </location>
</feature>
<evidence type="ECO:0000259" key="5">
    <source>
        <dbReference type="Pfam" id="PF00389"/>
    </source>
</evidence>
<dbReference type="Pfam" id="PF00389">
    <property type="entry name" value="2-Hacid_dh"/>
    <property type="match status" value="1"/>
</dbReference>
<dbReference type="Pfam" id="PF02826">
    <property type="entry name" value="2-Hacid_dh_C"/>
    <property type="match status" value="1"/>
</dbReference>
<sequence length="328" mass="34795">MTNALPPGNSSGTPSPLILLLISMQQPFIADLQQHYSLKMTLPAELSHLPASELPQIQAVVTNGSTGLTAEQMEILPGLKLVCSYGAGYENIDVAAATQRGIAVTHAPGVNNASVADHALALTLAISRGLPQLDRALKAGGWLQNRQPRPTVNGKRLGLLGMGNIGELIAKRAAGFDMQIAYHTRRPRPELVYRYVPSVNELAADSDYLILACPGGAATRHLINHEALEHLGPQGFLVNVARGSVVDTCALMEALRAKRIAGAALDVIEDEPELPPGVEQLDNLILTPHVSGRSPEAQLAQHTALLKNLAACFAGQPLHDQLLPALKA</sequence>
<name>A0A916XLV7_9BURK</name>
<dbReference type="CDD" id="cd12156">
    <property type="entry name" value="HPPR"/>
    <property type="match status" value="1"/>
</dbReference>
<dbReference type="RefSeq" id="WP_188567430.1">
    <property type="nucleotide sequence ID" value="NZ_BMED01000003.1"/>
</dbReference>
<keyword evidence="2 4" id="KW-0560">Oxidoreductase</keyword>
<evidence type="ECO:0000259" key="6">
    <source>
        <dbReference type="Pfam" id="PF02826"/>
    </source>
</evidence>
<comment type="caution">
    <text evidence="7">The sequence shown here is derived from an EMBL/GenBank/DDBJ whole genome shotgun (WGS) entry which is preliminary data.</text>
</comment>
<dbReference type="PANTHER" id="PTHR10996:SF178">
    <property type="entry name" value="2-HYDROXYACID DEHYDROGENASE YGL185C-RELATED"/>
    <property type="match status" value="1"/>
</dbReference>
<proteinExistence type="inferred from homology"/>